<dbReference type="AlphaFoldDB" id="A0A8J6P573"/>
<dbReference type="InterPro" id="IPR028082">
    <property type="entry name" value="Peripla_BP_I"/>
</dbReference>
<dbReference type="RefSeq" id="WP_093988332.1">
    <property type="nucleotide sequence ID" value="NZ_FYDD01000003.1"/>
</dbReference>
<dbReference type="PANTHER" id="PTHR30146:SF148">
    <property type="entry name" value="HTH-TYPE TRANSCRIPTIONAL REPRESSOR PURR-RELATED"/>
    <property type="match status" value="1"/>
</dbReference>
<protein>
    <submittedName>
        <fullName evidence="6">LacI family DNA-binding transcriptional regulator</fullName>
    </submittedName>
</protein>
<dbReference type="OrthoDB" id="2061242at2"/>
<keyword evidence="2" id="KW-0805">Transcription regulation</keyword>
<dbReference type="SUPFAM" id="SSF53822">
    <property type="entry name" value="Periplasmic binding protein-like I"/>
    <property type="match status" value="1"/>
</dbReference>
<dbReference type="InterPro" id="IPR000843">
    <property type="entry name" value="HTH_LacI"/>
</dbReference>
<dbReference type="EMBL" id="JACRTL010000001">
    <property type="protein sequence ID" value="MBC8609914.1"/>
    <property type="molecule type" value="Genomic_DNA"/>
</dbReference>
<accession>A0A8J6P573</accession>
<keyword evidence="3 6" id="KW-0238">DNA-binding</keyword>
<evidence type="ECO:0000256" key="1">
    <source>
        <dbReference type="ARBA" id="ARBA00022491"/>
    </source>
</evidence>
<dbReference type="Gene3D" id="1.10.260.40">
    <property type="entry name" value="lambda repressor-like DNA-binding domains"/>
    <property type="match status" value="1"/>
</dbReference>
<dbReference type="CDD" id="cd01392">
    <property type="entry name" value="HTH_LacI"/>
    <property type="match status" value="1"/>
</dbReference>
<evidence type="ECO:0000259" key="5">
    <source>
        <dbReference type="PROSITE" id="PS50932"/>
    </source>
</evidence>
<evidence type="ECO:0000313" key="6">
    <source>
        <dbReference type="EMBL" id="MBC8609914.1"/>
    </source>
</evidence>
<keyword evidence="1" id="KW-0678">Repressor</keyword>
<evidence type="ECO:0000256" key="4">
    <source>
        <dbReference type="ARBA" id="ARBA00023163"/>
    </source>
</evidence>
<evidence type="ECO:0000313" key="7">
    <source>
        <dbReference type="Proteomes" id="UP000632659"/>
    </source>
</evidence>
<dbReference type="PANTHER" id="PTHR30146">
    <property type="entry name" value="LACI-RELATED TRANSCRIPTIONAL REPRESSOR"/>
    <property type="match status" value="1"/>
</dbReference>
<dbReference type="Pfam" id="PF00532">
    <property type="entry name" value="Peripla_BP_1"/>
    <property type="match status" value="1"/>
</dbReference>
<organism evidence="6 7">
    <name type="scientific">Massiliimalia timonensis</name>
    <dbReference type="NCBI Taxonomy" id="1987501"/>
    <lineage>
        <taxon>Bacteria</taxon>
        <taxon>Bacillati</taxon>
        <taxon>Bacillota</taxon>
        <taxon>Clostridia</taxon>
        <taxon>Eubacteriales</taxon>
        <taxon>Oscillospiraceae</taxon>
        <taxon>Massiliimalia</taxon>
    </lineage>
</organism>
<evidence type="ECO:0000256" key="2">
    <source>
        <dbReference type="ARBA" id="ARBA00023015"/>
    </source>
</evidence>
<dbReference type="SUPFAM" id="SSF47413">
    <property type="entry name" value="lambda repressor-like DNA-binding domains"/>
    <property type="match status" value="1"/>
</dbReference>
<proteinExistence type="predicted"/>
<dbReference type="Gene3D" id="3.40.50.2300">
    <property type="match status" value="2"/>
</dbReference>
<gene>
    <name evidence="6" type="ORF">H8702_02110</name>
</gene>
<reference evidence="6" key="1">
    <citation type="submission" date="2020-08" db="EMBL/GenBank/DDBJ databases">
        <title>Genome public.</title>
        <authorList>
            <person name="Liu C."/>
            <person name="Sun Q."/>
        </authorList>
    </citation>
    <scope>NUCLEOTIDE SEQUENCE</scope>
    <source>
        <strain evidence="6">NSJ-15</strain>
    </source>
</reference>
<dbReference type="PROSITE" id="PS50932">
    <property type="entry name" value="HTH_LACI_2"/>
    <property type="match status" value="1"/>
</dbReference>
<name>A0A8J6P573_9FIRM</name>
<dbReference type="InterPro" id="IPR010982">
    <property type="entry name" value="Lambda_DNA-bd_dom_sf"/>
</dbReference>
<dbReference type="Proteomes" id="UP000632659">
    <property type="component" value="Unassembled WGS sequence"/>
</dbReference>
<evidence type="ECO:0000256" key="3">
    <source>
        <dbReference type="ARBA" id="ARBA00023125"/>
    </source>
</evidence>
<dbReference type="InterPro" id="IPR001761">
    <property type="entry name" value="Peripla_BP/Lac1_sug-bd_dom"/>
</dbReference>
<sequence>MNPSRDRVTVKDVAKFANVSIATVSRVLNGNYYVSPEIADRVNAAIKELQYYPNSVARSLKTRSTKTIGFVVSDISNSYHITLAKAVEDVISVEGYNMIVCSTKGSKERELTYLQLLQSKNIDGLLLNSTAENNDYIASLNMPMILINRKLKIPNFIGDIIDTDNFQGSYLLTKQLLQLGHRKIFVIKGPKNLNNAFERMQGFISAMKEYGIVVDDQYPFQFEGNFTLKSGYEAVEQIGSMEEKPTAIIALNNMMSVGALKCMKEKNINAPEDLSIVSYDGIDNLELMSTRPSTAQFHPYEIGRCAGEAILQRIENPNMENRTFIFPPTMVAGNAVSIPTDNLSQKATW</sequence>
<keyword evidence="7" id="KW-1185">Reference proteome</keyword>
<dbReference type="SMART" id="SM00354">
    <property type="entry name" value="HTH_LACI"/>
    <property type="match status" value="1"/>
</dbReference>
<dbReference type="GO" id="GO:0000976">
    <property type="term" value="F:transcription cis-regulatory region binding"/>
    <property type="evidence" value="ECO:0007669"/>
    <property type="project" value="TreeGrafter"/>
</dbReference>
<dbReference type="Pfam" id="PF00356">
    <property type="entry name" value="LacI"/>
    <property type="match status" value="1"/>
</dbReference>
<keyword evidence="4" id="KW-0804">Transcription</keyword>
<dbReference type="GO" id="GO:0003700">
    <property type="term" value="F:DNA-binding transcription factor activity"/>
    <property type="evidence" value="ECO:0007669"/>
    <property type="project" value="TreeGrafter"/>
</dbReference>
<dbReference type="PRINTS" id="PR00036">
    <property type="entry name" value="HTHLACI"/>
</dbReference>
<dbReference type="PROSITE" id="PS00356">
    <property type="entry name" value="HTH_LACI_1"/>
    <property type="match status" value="1"/>
</dbReference>
<dbReference type="CDD" id="cd06267">
    <property type="entry name" value="PBP1_LacI_sugar_binding-like"/>
    <property type="match status" value="1"/>
</dbReference>
<feature type="domain" description="HTH lacI-type" evidence="5">
    <location>
        <begin position="8"/>
        <end position="62"/>
    </location>
</feature>
<comment type="caution">
    <text evidence="6">The sequence shown here is derived from an EMBL/GenBank/DDBJ whole genome shotgun (WGS) entry which is preliminary data.</text>
</comment>